<evidence type="ECO:0000313" key="2">
    <source>
        <dbReference type="Proteomes" id="UP000194420"/>
    </source>
</evidence>
<accession>A0A1Y6FG29</accession>
<keyword evidence="2" id="KW-1185">Reference proteome</keyword>
<name>A0A1Y6FG29_9SPHN</name>
<protein>
    <submittedName>
        <fullName evidence="1">Uncharacterized protein</fullName>
    </submittedName>
</protein>
<evidence type="ECO:0000313" key="1">
    <source>
        <dbReference type="EMBL" id="SMQ73805.1"/>
    </source>
</evidence>
<dbReference type="EMBL" id="FXWG01000003">
    <property type="protein sequence ID" value="SMQ73805.1"/>
    <property type="molecule type" value="Genomic_DNA"/>
</dbReference>
<reference evidence="2" key="1">
    <citation type="submission" date="2017-04" db="EMBL/GenBank/DDBJ databases">
        <authorList>
            <person name="Varghese N."/>
            <person name="Submissions S."/>
        </authorList>
    </citation>
    <scope>NUCLEOTIDE SEQUENCE [LARGE SCALE GENOMIC DNA]</scope>
</reference>
<organism evidence="1 2">
    <name type="scientific">Altererythrobacter xiamenensis</name>
    <dbReference type="NCBI Taxonomy" id="1316679"/>
    <lineage>
        <taxon>Bacteria</taxon>
        <taxon>Pseudomonadati</taxon>
        <taxon>Pseudomonadota</taxon>
        <taxon>Alphaproteobacteria</taxon>
        <taxon>Sphingomonadales</taxon>
        <taxon>Erythrobacteraceae</taxon>
        <taxon>Altererythrobacter</taxon>
    </lineage>
</organism>
<proteinExistence type="predicted"/>
<dbReference type="AlphaFoldDB" id="A0A1Y6FG29"/>
<dbReference type="Proteomes" id="UP000194420">
    <property type="component" value="Unassembled WGS sequence"/>
</dbReference>
<sequence>MPRHDDGQFPVNKRILREAACRDGGRCVEFSQAVKKGDLPAACEARLGAGTKLANIATPLGCVPSLAVSPLFPHGGARNRADRVSEGLSFEQAQRLSAAARQAVAIGRPFNRFITVHWETAGLTDREAMSATTGFLKYLREWLRGQTAYLWTRENGDGKGSHVHILAHIPGAKKMNGALSRLWVERCTIRRYRAGAILSRKIAGASQPTSAHYLENLSKVLGYVLKAAEPEAAASLGITHQYGGPVIGKRCGTSRNLSGQKP</sequence>
<gene>
    <name evidence="1" type="ORF">SAMN06297468_2323</name>
</gene>